<dbReference type="Proteomes" id="UP001148786">
    <property type="component" value="Unassembled WGS sequence"/>
</dbReference>
<feature type="region of interest" description="Disordered" evidence="1">
    <location>
        <begin position="863"/>
        <end position="930"/>
    </location>
</feature>
<feature type="compositionally biased region" description="Low complexity" evidence="1">
    <location>
        <begin position="668"/>
        <end position="678"/>
    </location>
</feature>
<feature type="region of interest" description="Disordered" evidence="1">
    <location>
        <begin position="1"/>
        <end position="74"/>
    </location>
</feature>
<accession>A0A9W8JSP0</accession>
<feature type="region of interest" description="Disordered" evidence="1">
    <location>
        <begin position="624"/>
        <end position="708"/>
    </location>
</feature>
<proteinExistence type="predicted"/>
<feature type="compositionally biased region" description="Polar residues" evidence="1">
    <location>
        <begin position="104"/>
        <end position="120"/>
    </location>
</feature>
<dbReference type="AlphaFoldDB" id="A0A9W8JSP0"/>
<feature type="region of interest" description="Disordered" evidence="1">
    <location>
        <begin position="87"/>
        <end position="120"/>
    </location>
</feature>
<feature type="compositionally biased region" description="Acidic residues" evidence="1">
    <location>
        <begin position="312"/>
        <end position="324"/>
    </location>
</feature>
<protein>
    <submittedName>
        <fullName evidence="2">Uncharacterized protein</fullName>
    </submittedName>
</protein>
<gene>
    <name evidence="2" type="ORF">NLJ89_g11284</name>
</gene>
<feature type="region of interest" description="Disordered" evidence="1">
    <location>
        <begin position="354"/>
        <end position="464"/>
    </location>
</feature>
<feature type="compositionally biased region" description="Low complexity" evidence="1">
    <location>
        <begin position="408"/>
        <end position="422"/>
    </location>
</feature>
<feature type="compositionally biased region" description="Low complexity" evidence="1">
    <location>
        <begin position="444"/>
        <end position="456"/>
    </location>
</feature>
<feature type="compositionally biased region" description="Basic and acidic residues" evidence="1">
    <location>
        <begin position="223"/>
        <end position="240"/>
    </location>
</feature>
<feature type="compositionally biased region" description="Low complexity" evidence="1">
    <location>
        <begin position="485"/>
        <end position="496"/>
    </location>
</feature>
<feature type="compositionally biased region" description="Basic residues" evidence="1">
    <location>
        <begin position="291"/>
        <end position="305"/>
    </location>
</feature>
<reference evidence="2" key="1">
    <citation type="submission" date="2022-07" db="EMBL/GenBank/DDBJ databases">
        <title>Genome Sequence of Agrocybe chaxingu.</title>
        <authorList>
            <person name="Buettner E."/>
        </authorList>
    </citation>
    <scope>NUCLEOTIDE SEQUENCE</scope>
    <source>
        <strain evidence="2">MP-N11</strain>
    </source>
</reference>
<feature type="region of interest" description="Disordered" evidence="1">
    <location>
        <begin position="190"/>
        <end position="330"/>
    </location>
</feature>
<comment type="caution">
    <text evidence="2">The sequence shown here is derived from an EMBL/GenBank/DDBJ whole genome shotgun (WGS) entry which is preliminary data.</text>
</comment>
<feature type="compositionally biased region" description="Polar residues" evidence="1">
    <location>
        <begin position="156"/>
        <end position="168"/>
    </location>
</feature>
<organism evidence="2 3">
    <name type="scientific">Agrocybe chaxingu</name>
    <dbReference type="NCBI Taxonomy" id="84603"/>
    <lineage>
        <taxon>Eukaryota</taxon>
        <taxon>Fungi</taxon>
        <taxon>Dikarya</taxon>
        <taxon>Basidiomycota</taxon>
        <taxon>Agaricomycotina</taxon>
        <taxon>Agaricomycetes</taxon>
        <taxon>Agaricomycetidae</taxon>
        <taxon>Agaricales</taxon>
        <taxon>Agaricineae</taxon>
        <taxon>Strophariaceae</taxon>
        <taxon>Agrocybe</taxon>
    </lineage>
</organism>
<feature type="region of interest" description="Disordered" evidence="1">
    <location>
        <begin position="156"/>
        <end position="175"/>
    </location>
</feature>
<dbReference type="EMBL" id="JANKHO010002492">
    <property type="protein sequence ID" value="KAJ3491965.1"/>
    <property type="molecule type" value="Genomic_DNA"/>
</dbReference>
<feature type="region of interest" description="Disordered" evidence="1">
    <location>
        <begin position="482"/>
        <end position="544"/>
    </location>
</feature>
<feature type="compositionally biased region" description="Polar residues" evidence="1">
    <location>
        <begin position="529"/>
        <end position="542"/>
    </location>
</feature>
<feature type="compositionally biased region" description="Basic residues" evidence="1">
    <location>
        <begin position="1062"/>
        <end position="1074"/>
    </location>
</feature>
<sequence>MSIDPPSLGLRRDTSSSAFNFGPSISDMDMVVDSTRDVSMPPSPLSPRPSFRMRSSLTPQPQFAPSRHISEPPPLNVLMSNPVFIHPPAQIHDPAPAPTLGSLAESQRTARSPSKQSRSSLLFASGSNAGYNENDDAQRALNQLDVYKTPLLPTRLRSSNLPVSSSAKSPAMFKSRRSSHLILMSDDRERLGRKGSASGKSPVVNETKPYAGEGGMKKLLARHKLEAEKEETEQKLKNAEVADETTPRPSRVSPPITDVPIPPPPPKDSDWFSTIPPPLSTSTSGSSLRVGRTKTSRNHIQRPSRARFSAVYEEEPDDIMDEEDDRRKERQMLEEAAKKVPVFQIPADFSFAKDMPPVKPFDLENAKEPPISSLPFSLVKAGDSTTASKSSAGLTEPPKSDAASKPEATSLFGASSAATLASAPPPARVPTPESKPLAPSPFFSITPTSAPMPAAPSGGGIPNFFASSQALKDVAIPVAPPALNFGSSPPFGTPSSKHVQPTKDNENPFWDGDKNKASEEPKPVPTLFGGSSTAHPPTNQAPEGSFANALEVKLATSVFNVTATIEAPKLPFSFAPATEAKKPETDMVAPKPLFGGSNAAGTWFGDTSKTTSTLFGGVAKPPVVPQPTPSPLSLSFQPAPADKGSIVTTEPAQPTSVDAPTNEAPKPLFGGSSGFSLGRGQTADKDKDKPAPSFSFGQPAPADKSKPATLFSFGRSATENKVEEIKPASPFTFGAAPSTPPVAASPIPEVKASSTPLYSFGSSASLAAHPAPIFGGFGGGGSTAADVSSKPFMFGAPGRPVTPPKNNDQEVRMEESPTREPQQPNRMNKAETRPTLSGGFSFGANASTSNGIFGNAAPSPQSAPFTFGGAPLSNPFAPKDAKPEEPKGFGGFGQPTGGAPPAITTSFSFGTPKIAEEARPSSAGGFTFGTPASTTASAPAFSFGAAAPNPFAQAAGGSAPSSPSIFNQPSSFTFGASAPTNVFSFGSQPASPAAGANVTLPQPALSSGFGNAGGFGAGPSPSSPFSAPIALAPSTSGGAGGGSLFTIGAAPPPVQGASGPRAIKKLPRRGAVKR</sequence>
<feature type="compositionally biased region" description="Basic and acidic residues" evidence="1">
    <location>
        <begin position="501"/>
        <end position="522"/>
    </location>
</feature>
<feature type="compositionally biased region" description="Polar residues" evidence="1">
    <location>
        <begin position="646"/>
        <end position="659"/>
    </location>
</feature>
<keyword evidence="3" id="KW-1185">Reference proteome</keyword>
<feature type="region of interest" description="Disordered" evidence="1">
    <location>
        <begin position="1043"/>
        <end position="1074"/>
    </location>
</feature>
<evidence type="ECO:0000313" key="2">
    <source>
        <dbReference type="EMBL" id="KAJ3491965.1"/>
    </source>
</evidence>
<evidence type="ECO:0000313" key="3">
    <source>
        <dbReference type="Proteomes" id="UP001148786"/>
    </source>
</evidence>
<feature type="compositionally biased region" description="Basic and acidic residues" evidence="1">
    <location>
        <begin position="807"/>
        <end position="818"/>
    </location>
</feature>
<dbReference type="OrthoDB" id="3230904at2759"/>
<feature type="compositionally biased region" description="Low complexity" evidence="1">
    <location>
        <begin position="48"/>
        <end position="57"/>
    </location>
</feature>
<feature type="region of interest" description="Disordered" evidence="1">
    <location>
        <begin position="788"/>
        <end position="843"/>
    </location>
</feature>
<evidence type="ECO:0000256" key="1">
    <source>
        <dbReference type="SAM" id="MobiDB-lite"/>
    </source>
</evidence>
<feature type="compositionally biased region" description="Polar residues" evidence="1">
    <location>
        <begin position="383"/>
        <end position="393"/>
    </location>
</feature>
<name>A0A9W8JSP0_9AGAR</name>